<dbReference type="GO" id="GO:0006508">
    <property type="term" value="P:proteolysis"/>
    <property type="evidence" value="ECO:0007669"/>
    <property type="project" value="InterPro"/>
</dbReference>
<sequence length="156" mass="17304">MKFAYKKSFVDPVPGFETGLIYRPIIPIILVGHTGELRFNALVDTGSDQTILPLVDVESITGLTIDRSIVSSVQGRLEHHTENLFLGNATRLRLSNDEVEYEFPGPVWFSDDGNSPAILGHSGFLEFFNISFNGSAKELTITPNDNFKGTTKKLSW</sequence>
<evidence type="ECO:0000313" key="3">
    <source>
        <dbReference type="EMBL" id="OGY34900.1"/>
    </source>
</evidence>
<feature type="domain" description="Peptidase A2" evidence="2">
    <location>
        <begin position="39"/>
        <end position="53"/>
    </location>
</feature>
<gene>
    <name evidence="3" type="ORF">A3D99_04710</name>
</gene>
<keyword evidence="1" id="KW-0378">Hydrolase</keyword>
<evidence type="ECO:0000256" key="1">
    <source>
        <dbReference type="ARBA" id="ARBA00022801"/>
    </source>
</evidence>
<dbReference type="InterPro" id="IPR021109">
    <property type="entry name" value="Peptidase_aspartic_dom_sf"/>
</dbReference>
<evidence type="ECO:0000259" key="2">
    <source>
        <dbReference type="PROSITE" id="PS50175"/>
    </source>
</evidence>
<dbReference type="EMBL" id="MHHR01000008">
    <property type="protein sequence ID" value="OGY34900.1"/>
    <property type="molecule type" value="Genomic_DNA"/>
</dbReference>
<dbReference type="PROSITE" id="PS50175">
    <property type="entry name" value="ASP_PROT_RETROV"/>
    <property type="match status" value="1"/>
</dbReference>
<dbReference type="InterPro" id="IPR001995">
    <property type="entry name" value="Peptidase_A2_cat"/>
</dbReference>
<name>A0A1G1X5R8_9BACT</name>
<dbReference type="GO" id="GO:0004190">
    <property type="term" value="F:aspartic-type endopeptidase activity"/>
    <property type="evidence" value="ECO:0007669"/>
    <property type="project" value="InterPro"/>
</dbReference>
<evidence type="ECO:0000313" key="4">
    <source>
        <dbReference type="Proteomes" id="UP000177528"/>
    </source>
</evidence>
<organism evidence="3 4">
    <name type="scientific">Candidatus Andersenbacteria bacterium RIFCSPHIGHO2_12_FULL_45_11</name>
    <dbReference type="NCBI Taxonomy" id="1797281"/>
    <lineage>
        <taxon>Bacteria</taxon>
        <taxon>Candidatus Anderseniibacteriota</taxon>
    </lineage>
</organism>
<dbReference type="SUPFAM" id="SSF50630">
    <property type="entry name" value="Acid proteases"/>
    <property type="match status" value="1"/>
</dbReference>
<comment type="caution">
    <text evidence="3">The sequence shown here is derived from an EMBL/GenBank/DDBJ whole genome shotgun (WGS) entry which is preliminary data.</text>
</comment>
<protein>
    <recommendedName>
        <fullName evidence="2">Peptidase A2 domain-containing protein</fullName>
    </recommendedName>
</protein>
<proteinExistence type="predicted"/>
<accession>A0A1G1X5R8</accession>
<dbReference type="Gene3D" id="2.40.70.10">
    <property type="entry name" value="Acid Proteases"/>
    <property type="match status" value="1"/>
</dbReference>
<dbReference type="AlphaFoldDB" id="A0A1G1X5R8"/>
<dbReference type="Proteomes" id="UP000177528">
    <property type="component" value="Unassembled WGS sequence"/>
</dbReference>
<reference evidence="3 4" key="1">
    <citation type="journal article" date="2016" name="Nat. Commun.">
        <title>Thousands of microbial genomes shed light on interconnected biogeochemical processes in an aquifer system.</title>
        <authorList>
            <person name="Anantharaman K."/>
            <person name="Brown C.T."/>
            <person name="Hug L.A."/>
            <person name="Sharon I."/>
            <person name="Castelle C.J."/>
            <person name="Probst A.J."/>
            <person name="Thomas B.C."/>
            <person name="Singh A."/>
            <person name="Wilkins M.J."/>
            <person name="Karaoz U."/>
            <person name="Brodie E.L."/>
            <person name="Williams K.H."/>
            <person name="Hubbard S.S."/>
            <person name="Banfield J.F."/>
        </authorList>
    </citation>
    <scope>NUCLEOTIDE SEQUENCE [LARGE SCALE GENOMIC DNA]</scope>
</reference>